<dbReference type="AlphaFoldDB" id="A0AA39JNR1"/>
<dbReference type="GeneID" id="85361701"/>
<comment type="caution">
    <text evidence="2">The sequence shown here is derived from an EMBL/GenBank/DDBJ whole genome shotgun (WGS) entry which is preliminary data.</text>
</comment>
<gene>
    <name evidence="2" type="ORF">EV420DRAFT_1648391</name>
</gene>
<organism evidence="2 3">
    <name type="scientific">Armillaria tabescens</name>
    <name type="common">Ringless honey mushroom</name>
    <name type="synonym">Agaricus tabescens</name>
    <dbReference type="NCBI Taxonomy" id="1929756"/>
    <lineage>
        <taxon>Eukaryota</taxon>
        <taxon>Fungi</taxon>
        <taxon>Dikarya</taxon>
        <taxon>Basidiomycota</taxon>
        <taxon>Agaricomycotina</taxon>
        <taxon>Agaricomycetes</taxon>
        <taxon>Agaricomycetidae</taxon>
        <taxon>Agaricales</taxon>
        <taxon>Marasmiineae</taxon>
        <taxon>Physalacriaceae</taxon>
        <taxon>Desarmillaria</taxon>
    </lineage>
</organism>
<dbReference type="Proteomes" id="UP001175211">
    <property type="component" value="Unassembled WGS sequence"/>
</dbReference>
<accession>A0AA39JNR1</accession>
<feature type="signal peptide" evidence="1">
    <location>
        <begin position="1"/>
        <end position="19"/>
    </location>
</feature>
<evidence type="ECO:0000313" key="3">
    <source>
        <dbReference type="Proteomes" id="UP001175211"/>
    </source>
</evidence>
<feature type="chain" id="PRO_5041202135" evidence="1">
    <location>
        <begin position="20"/>
        <end position="320"/>
    </location>
</feature>
<keyword evidence="3" id="KW-1185">Reference proteome</keyword>
<evidence type="ECO:0000313" key="2">
    <source>
        <dbReference type="EMBL" id="KAK0445677.1"/>
    </source>
</evidence>
<reference evidence="2" key="1">
    <citation type="submission" date="2023-06" db="EMBL/GenBank/DDBJ databases">
        <authorList>
            <consortium name="Lawrence Berkeley National Laboratory"/>
            <person name="Ahrendt S."/>
            <person name="Sahu N."/>
            <person name="Indic B."/>
            <person name="Wong-Bajracharya J."/>
            <person name="Merenyi Z."/>
            <person name="Ke H.-M."/>
            <person name="Monk M."/>
            <person name="Kocsube S."/>
            <person name="Drula E."/>
            <person name="Lipzen A."/>
            <person name="Balint B."/>
            <person name="Henrissat B."/>
            <person name="Andreopoulos B."/>
            <person name="Martin F.M."/>
            <person name="Harder C.B."/>
            <person name="Rigling D."/>
            <person name="Ford K.L."/>
            <person name="Foster G.D."/>
            <person name="Pangilinan J."/>
            <person name="Papanicolaou A."/>
            <person name="Barry K."/>
            <person name="LaButti K."/>
            <person name="Viragh M."/>
            <person name="Koriabine M."/>
            <person name="Yan M."/>
            <person name="Riley R."/>
            <person name="Champramary S."/>
            <person name="Plett K.L."/>
            <person name="Tsai I.J."/>
            <person name="Slot J."/>
            <person name="Sipos G."/>
            <person name="Plett J."/>
            <person name="Nagy L.G."/>
            <person name="Grigoriev I.V."/>
        </authorList>
    </citation>
    <scope>NUCLEOTIDE SEQUENCE</scope>
    <source>
        <strain evidence="2">CCBAS 213</strain>
    </source>
</reference>
<evidence type="ECO:0000256" key="1">
    <source>
        <dbReference type="SAM" id="SignalP"/>
    </source>
</evidence>
<dbReference type="EMBL" id="JAUEPS010000049">
    <property type="protein sequence ID" value="KAK0445677.1"/>
    <property type="molecule type" value="Genomic_DNA"/>
</dbReference>
<name>A0AA39JNR1_ARMTA</name>
<sequence>MFTPAAFITLLTALSGITALPFSELVGILPRDIAHITVDEACRHYLAFKRDGSLYGRYPLSTESDGIEHCATSQCRQLSVDEAQTLKGWDAIVQYANNNWGNGSHDIVTNPSNMRSIYVDSPAQVCITDEVVELSFSGDPVCQMHNSSTASSLIGTYGEVDIKVDQGFTTDALYTITAASTIGDSNTLTAKIGIPEVAEVTDALTISTKVMDTTLNIFDVSYNDVSKVTLKMTAPKGNFCSTMVMTKTCTIQATGNICYLTSSWIWFNYDNQIDGHYKWAVSIEMVLMKQDDCSSFAEFKGSMRTNTCAIYEGNCTLTYQ</sequence>
<dbReference type="RefSeq" id="XP_060325581.1">
    <property type="nucleotide sequence ID" value="XM_060478153.1"/>
</dbReference>
<keyword evidence="1" id="KW-0732">Signal</keyword>
<proteinExistence type="predicted"/>
<protein>
    <submittedName>
        <fullName evidence="2">Uncharacterized protein</fullName>
    </submittedName>
</protein>